<keyword evidence="3" id="KW-0804">Transcription</keyword>
<evidence type="ECO:0000256" key="2">
    <source>
        <dbReference type="ARBA" id="ARBA00023082"/>
    </source>
</evidence>
<dbReference type="GO" id="GO:0003677">
    <property type="term" value="F:DNA binding"/>
    <property type="evidence" value="ECO:0007669"/>
    <property type="project" value="InterPro"/>
</dbReference>
<dbReference type="EMBL" id="FOBB01000001">
    <property type="protein sequence ID" value="SEK41890.1"/>
    <property type="molecule type" value="Genomic_DNA"/>
</dbReference>
<dbReference type="GO" id="GO:0016987">
    <property type="term" value="F:sigma factor activity"/>
    <property type="evidence" value="ECO:0007669"/>
    <property type="project" value="UniProtKB-KW"/>
</dbReference>
<keyword evidence="1" id="KW-0805">Transcription regulation</keyword>
<reference evidence="5 6" key="1">
    <citation type="submission" date="2016-10" db="EMBL/GenBank/DDBJ databases">
        <authorList>
            <person name="de Groot N.N."/>
        </authorList>
    </citation>
    <scope>NUCLEOTIDE SEQUENCE [LARGE SCALE GENOMIC DNA]</scope>
    <source>
        <strain evidence="5 6">DSM 21039</strain>
    </source>
</reference>
<dbReference type="PANTHER" id="PTHR43133:SF62">
    <property type="entry name" value="RNA POLYMERASE SIGMA FACTOR SIGZ"/>
    <property type="match status" value="1"/>
</dbReference>
<dbReference type="OrthoDB" id="663247at2"/>
<dbReference type="PRINTS" id="PR00038">
    <property type="entry name" value="HTHLUXR"/>
</dbReference>
<keyword evidence="6" id="KW-1185">Reference proteome</keyword>
<dbReference type="AlphaFoldDB" id="A0A1H7GZ17"/>
<dbReference type="Gene3D" id="1.10.1740.10">
    <property type="match status" value="1"/>
</dbReference>
<dbReference type="Gene3D" id="1.10.10.10">
    <property type="entry name" value="Winged helix-like DNA-binding domain superfamily/Winged helix DNA-binding domain"/>
    <property type="match status" value="1"/>
</dbReference>
<dbReference type="InterPro" id="IPR013249">
    <property type="entry name" value="RNA_pol_sigma70_r4_t2"/>
</dbReference>
<dbReference type="InterPro" id="IPR039425">
    <property type="entry name" value="RNA_pol_sigma-70-like"/>
</dbReference>
<accession>A0A1H7GZ17</accession>
<feature type="domain" description="HTH luxR-type" evidence="4">
    <location>
        <begin position="124"/>
        <end position="182"/>
    </location>
</feature>
<dbReference type="InterPro" id="IPR013325">
    <property type="entry name" value="RNA_pol_sigma_r2"/>
</dbReference>
<name>A0A1H7GZ17_9BACT</name>
<dbReference type="InterPro" id="IPR014284">
    <property type="entry name" value="RNA_pol_sigma-70_dom"/>
</dbReference>
<dbReference type="SUPFAM" id="SSF88946">
    <property type="entry name" value="Sigma2 domain of RNA polymerase sigma factors"/>
    <property type="match status" value="1"/>
</dbReference>
<dbReference type="PANTHER" id="PTHR43133">
    <property type="entry name" value="RNA POLYMERASE ECF-TYPE SIGMA FACTO"/>
    <property type="match status" value="1"/>
</dbReference>
<protein>
    <submittedName>
        <fullName evidence="5">RNA polymerase sigma-70 factor, ECF subfamily</fullName>
    </submittedName>
</protein>
<dbReference type="NCBIfam" id="TIGR02937">
    <property type="entry name" value="sigma70-ECF"/>
    <property type="match status" value="1"/>
</dbReference>
<dbReference type="Proteomes" id="UP000198984">
    <property type="component" value="Unassembled WGS sequence"/>
</dbReference>
<evidence type="ECO:0000256" key="1">
    <source>
        <dbReference type="ARBA" id="ARBA00023015"/>
    </source>
</evidence>
<evidence type="ECO:0000313" key="6">
    <source>
        <dbReference type="Proteomes" id="UP000198984"/>
    </source>
</evidence>
<dbReference type="SMART" id="SM00421">
    <property type="entry name" value="HTH_LUXR"/>
    <property type="match status" value="1"/>
</dbReference>
<dbReference type="GO" id="GO:0006352">
    <property type="term" value="P:DNA-templated transcription initiation"/>
    <property type="evidence" value="ECO:0007669"/>
    <property type="project" value="InterPro"/>
</dbReference>
<dbReference type="RefSeq" id="WP_089906260.1">
    <property type="nucleotide sequence ID" value="NZ_FOBB01000001.1"/>
</dbReference>
<dbReference type="InterPro" id="IPR000792">
    <property type="entry name" value="Tscrpt_reg_LuxR_C"/>
</dbReference>
<dbReference type="InterPro" id="IPR016032">
    <property type="entry name" value="Sig_transdc_resp-reg_C-effctor"/>
</dbReference>
<proteinExistence type="predicted"/>
<evidence type="ECO:0000259" key="4">
    <source>
        <dbReference type="SMART" id="SM00421"/>
    </source>
</evidence>
<evidence type="ECO:0000256" key="3">
    <source>
        <dbReference type="ARBA" id="ARBA00023163"/>
    </source>
</evidence>
<dbReference type="InterPro" id="IPR036388">
    <property type="entry name" value="WH-like_DNA-bd_sf"/>
</dbReference>
<dbReference type="SUPFAM" id="SSF46894">
    <property type="entry name" value="C-terminal effector domain of the bipartite response regulators"/>
    <property type="match status" value="1"/>
</dbReference>
<dbReference type="STRING" id="573321.SAMN04488505_101162"/>
<dbReference type="Pfam" id="PF08281">
    <property type="entry name" value="Sigma70_r4_2"/>
    <property type="match status" value="1"/>
</dbReference>
<gene>
    <name evidence="5" type="ORF">SAMN04488505_101162</name>
</gene>
<keyword evidence="2" id="KW-0731">Sigma factor</keyword>
<evidence type="ECO:0000313" key="5">
    <source>
        <dbReference type="EMBL" id="SEK41890.1"/>
    </source>
</evidence>
<organism evidence="5 6">
    <name type="scientific">Chitinophaga rupis</name>
    <dbReference type="NCBI Taxonomy" id="573321"/>
    <lineage>
        <taxon>Bacteria</taxon>
        <taxon>Pseudomonadati</taxon>
        <taxon>Bacteroidota</taxon>
        <taxon>Chitinophagia</taxon>
        <taxon>Chitinophagales</taxon>
        <taxon>Chitinophagaceae</taxon>
        <taxon>Chitinophaga</taxon>
    </lineage>
</organism>
<sequence length="187" mass="21715">MDQLTDILSIKKGDEKAFVAMYEQFNGKVFNFFIKRRCVPEVAKDLTQQCFIRIHHYRESLSEHHPLEKQVYIIARSILINHIRQENRKKARELQYSKEQYPGGETAPAATSQFEINDYFEKLTVRLSPTLKRIVMLKVQKGLSNKEIAETLSISVKTVENHITKANHQMRQVSSGLLIFLLILLNA</sequence>